<dbReference type="InterPro" id="IPR019734">
    <property type="entry name" value="TPR_rpt"/>
</dbReference>
<evidence type="ECO:0000313" key="2">
    <source>
        <dbReference type="EMBL" id="EKC28188.1"/>
    </source>
</evidence>
<proteinExistence type="predicted"/>
<sequence>MGRASGQNSEGSGFDSTQERQVFSFPQEAALPPGECEYASRRDDDSSIPSLLSSDVQGNSNLDLEDELSSFRSQWQQEIKSRSPRGQPGTTDSQNDYVLEQAKVLFLKGSQLEQSGRLYEAVEFYKRATQLVPDIEFQVDFTSLHGPRGREGS</sequence>
<reference evidence="2" key="1">
    <citation type="journal article" date="2012" name="Nature">
        <title>The oyster genome reveals stress adaptation and complexity of shell formation.</title>
        <authorList>
            <person name="Zhang G."/>
            <person name="Fang X."/>
            <person name="Guo X."/>
            <person name="Li L."/>
            <person name="Luo R."/>
            <person name="Xu F."/>
            <person name="Yang P."/>
            <person name="Zhang L."/>
            <person name="Wang X."/>
            <person name="Qi H."/>
            <person name="Xiong Z."/>
            <person name="Que H."/>
            <person name="Xie Y."/>
            <person name="Holland P.W."/>
            <person name="Paps J."/>
            <person name="Zhu Y."/>
            <person name="Wu F."/>
            <person name="Chen Y."/>
            <person name="Wang J."/>
            <person name="Peng C."/>
            <person name="Meng J."/>
            <person name="Yang L."/>
            <person name="Liu J."/>
            <person name="Wen B."/>
            <person name="Zhang N."/>
            <person name="Huang Z."/>
            <person name="Zhu Q."/>
            <person name="Feng Y."/>
            <person name="Mount A."/>
            <person name="Hedgecock D."/>
            <person name="Xu Z."/>
            <person name="Liu Y."/>
            <person name="Domazet-Loso T."/>
            <person name="Du Y."/>
            <person name="Sun X."/>
            <person name="Zhang S."/>
            <person name="Liu B."/>
            <person name="Cheng P."/>
            <person name="Jiang X."/>
            <person name="Li J."/>
            <person name="Fan D."/>
            <person name="Wang W."/>
            <person name="Fu W."/>
            <person name="Wang T."/>
            <person name="Wang B."/>
            <person name="Zhang J."/>
            <person name="Peng Z."/>
            <person name="Li Y."/>
            <person name="Li N."/>
            <person name="Wang J."/>
            <person name="Chen M."/>
            <person name="He Y."/>
            <person name="Tan F."/>
            <person name="Song X."/>
            <person name="Zheng Q."/>
            <person name="Huang R."/>
            <person name="Yang H."/>
            <person name="Du X."/>
            <person name="Chen L."/>
            <person name="Yang M."/>
            <person name="Gaffney P.M."/>
            <person name="Wang S."/>
            <person name="Luo L."/>
            <person name="She Z."/>
            <person name="Ming Y."/>
            <person name="Huang W."/>
            <person name="Zhang S."/>
            <person name="Huang B."/>
            <person name="Zhang Y."/>
            <person name="Qu T."/>
            <person name="Ni P."/>
            <person name="Miao G."/>
            <person name="Wang J."/>
            <person name="Wang Q."/>
            <person name="Steinberg C.E."/>
            <person name="Wang H."/>
            <person name="Li N."/>
            <person name="Qian L."/>
            <person name="Zhang G."/>
            <person name="Li Y."/>
            <person name="Yang H."/>
            <person name="Liu X."/>
            <person name="Wang J."/>
            <person name="Yin Y."/>
            <person name="Wang J."/>
        </authorList>
    </citation>
    <scope>NUCLEOTIDE SEQUENCE [LARGE SCALE GENOMIC DNA]</scope>
    <source>
        <strain evidence="2">05x7-T-G4-1.051#20</strain>
    </source>
</reference>
<dbReference type="InParanoid" id="K1Q2L1"/>
<protein>
    <submittedName>
        <fullName evidence="2">F-box only protein 9</fullName>
    </submittedName>
</protein>
<gene>
    <name evidence="2" type="ORF">CGI_10018377</name>
</gene>
<accession>K1Q2L1</accession>
<dbReference type="AlphaFoldDB" id="K1Q2L1"/>
<dbReference type="HOGENOM" id="CLU_1715031_0_0_1"/>
<feature type="compositionally biased region" description="Polar residues" evidence="1">
    <location>
        <begin position="1"/>
        <end position="21"/>
    </location>
</feature>
<organism evidence="2">
    <name type="scientific">Magallana gigas</name>
    <name type="common">Pacific oyster</name>
    <name type="synonym">Crassostrea gigas</name>
    <dbReference type="NCBI Taxonomy" id="29159"/>
    <lineage>
        <taxon>Eukaryota</taxon>
        <taxon>Metazoa</taxon>
        <taxon>Spiralia</taxon>
        <taxon>Lophotrochozoa</taxon>
        <taxon>Mollusca</taxon>
        <taxon>Bivalvia</taxon>
        <taxon>Autobranchia</taxon>
        <taxon>Pteriomorphia</taxon>
        <taxon>Ostreida</taxon>
        <taxon>Ostreoidea</taxon>
        <taxon>Ostreidae</taxon>
        <taxon>Magallana</taxon>
    </lineage>
</organism>
<name>K1Q2L1_MAGGI</name>
<dbReference type="PROSITE" id="PS50005">
    <property type="entry name" value="TPR"/>
    <property type="match status" value="1"/>
</dbReference>
<evidence type="ECO:0000256" key="1">
    <source>
        <dbReference type="SAM" id="MobiDB-lite"/>
    </source>
</evidence>
<feature type="region of interest" description="Disordered" evidence="1">
    <location>
        <begin position="1"/>
        <end position="95"/>
    </location>
</feature>
<dbReference type="EMBL" id="JH817229">
    <property type="protein sequence ID" value="EKC28188.1"/>
    <property type="molecule type" value="Genomic_DNA"/>
</dbReference>